<dbReference type="InterPro" id="IPR016035">
    <property type="entry name" value="Acyl_Trfase/lysoPLipase"/>
</dbReference>
<keyword evidence="3" id="KW-0808">Transferase</keyword>
<dbReference type="InterPro" id="IPR014030">
    <property type="entry name" value="Ketoacyl_synth_N"/>
</dbReference>
<dbReference type="PROSITE" id="PS52019">
    <property type="entry name" value="PKS_MFAS_DH"/>
    <property type="match status" value="1"/>
</dbReference>
<feature type="active site" description="Proton acceptor; for dehydratase activity" evidence="5">
    <location>
        <position position="1313"/>
    </location>
</feature>
<feature type="region of interest" description="N-terminal hotdog fold" evidence="5">
    <location>
        <begin position="1281"/>
        <end position="1409"/>
    </location>
</feature>
<dbReference type="PROSITE" id="PS00606">
    <property type="entry name" value="KS3_1"/>
    <property type="match status" value="1"/>
</dbReference>
<dbReference type="GO" id="GO:0006633">
    <property type="term" value="P:fatty acid biosynthetic process"/>
    <property type="evidence" value="ECO:0007669"/>
    <property type="project" value="InterPro"/>
</dbReference>
<dbReference type="SUPFAM" id="SSF55048">
    <property type="entry name" value="Probable ACP-binding domain of malonyl-CoA ACP transacylase"/>
    <property type="match status" value="1"/>
</dbReference>
<gene>
    <name evidence="9" type="ORF">QBC40DRAFT_330157</name>
</gene>
<feature type="domain" description="PKS/mFAS DH" evidence="8">
    <location>
        <begin position="1281"/>
        <end position="1584"/>
    </location>
</feature>
<sequence>MSANALLLFGDQTGEVLPSIQLLSKHASSNQSLATFLKKSTDRLRHAISHAPVHQRRSLPTFNSLLELSTIVSNQQQSTPATYGALMCIAQLGHVIVHLERNPRALDATDDQLAITGLCIGLLAAAVVSCSRNLTEVLVFAEETVHLAFQVGLVASERSQLIDPCTGSWATLISQVDIHAIRDVIDHFNKNSALNESHRVYVSADSANSVTISGPPSTTEVFFTSNSILQNCKRISLPITAAFHAGHLQPIQSTALLKNVSPSLLDKTIQHPSLISSCSGLPYQGSTFGDLLVEILHDILQAPISLQACTQGLAKFLTPHAKLISFGPVNCAKTIQQTMQTHGVELRASNLHMLEKSPAQTANSVAIVGMSVRLPGSETLEEFWKVLEEGRDLHEKIRPDRFDVDTHLDSSGKSKNTSLTPYGVFIDRPGYFDTRLFNMSPREAAQTDPQQRLLLMTTYEALEMAGYTPNGTPSTNTKRIGSFMGQTGDDYREVNASQNVDTYFITGNIRAFGPGRLNYHFGWEGPSYSIDTACSSSAASIQLACSALLNREIDMAVGGGANFLSSSDLFAGLSRGSFLSKTGGCKTFDHDADGYVRADAVGVVVLKRLDDALSDRDNILAVIRGTATNHSAEASSITHPHAKTQERLFNSVLNQAGIDPLEIDYAELHGTGTQAGDATESRSVTNVLARNRPADNPLFIGTVKPNLGHGEAASGVTSLIKAIMMLRNNMIPPHIGIKGRINQRLPPLADLNTHISFRKTPFLARLGGDRKRKILINNFDAAGGNTSMVIEDPPLLTVDGVDPRKHQVVVVSGKTPQAVVGNSMRLLKYLETNPEIGLQDVAYTTTARRMHHSLRQAHAVSSVKALRDNLQRSIMNETWEKVPATPPQVVFLFTGQGSAYGGMASELFKTNQTFHELVQRYDDISVSHGFASFLPLIEDHHFDVATASLVRTQLAIVSIELAMAEYWKGIGVMPTAVIGHSLGEYPALCVAGVLSLSDCLYLVGKRASLMVSNCSPGTHLMLAIQASPKYVEELLEDMGTISGLEIACQNGPTSTVVSGMSEQIRMLQEKSRTKELKTSVLEVQYAFHSAQMNSILKEFREVASKVRFGPPSMPIGSTVFGSVVSSADIINAEYLCQGTRGPVRFRDAVEAVKGLMKPKQQAIWIETGPSPVCVGMLKFMVGPDHNQLLPSMKKGGSDWRVFTSSVARAFAAGLSIDWREFHRPYETSLRILELPPYAFNLKNYWIQYEGDWALRKGDPGEPFKSPITRNRSPNFSTTSLHRIESEVRDKSGVSVTFASDAAEPRLNTALRGHLVNGTGLCPSSVYADMAFGAASYIFGCTGSEMCLDVRNMEVHKPLIIQPGDTRQLIRVAATKKTGADQIEVSFASQDGQTHEDHASCIVVCGQASRWTSEWSRTAYLVKARIESLKLSSSRGETHRILRPMVYKLFTSLVDYDGRYQGLQEVFMESELFEAAANVKFNTTESDGTFTHSPYWLDSFAHLSGFVLNGAETTPTDAVFISHGWDSMRILGQLSADKKYQSYVRMQETSIHGVMEGDVYLFGGEVVVAVCQGLKFQRIQRSILDHLLPKDNNPGHPSSYKSSNASLQRHSVNIPTIKVELVEDRHAVPDFDEVLRLIALEVGVEIKELADDAVFADLGVDSLLSISITAKLGQLIRQSIPAGLFTEIMTVGDLRQYYFNNFDDDDSHSSFGGSTCGDPVFSQPESQLHTPFTDTGLSIGTPAEDRVNIIKKIIAAEIGMSLEEIDNDVPLIDFGVDSLLSLSIMAAIKAQTGQTLPSSFLMEHPTLTAIELAIGRPPTLPPQQLFKALEKVQQNTNGFRSEAVLLQGSPSSRESALFLLPDGSGSASSYVSLPKLGFPGPVWGLNSPFLDRPEAFTISLPDLASVFMTEIRNRQPRGPYRLAGWSVGGTYAYEAARQLIQHGEEVSSLTLIDAPCPASLPPLPIDTVSLLEKVGAFDGLRNKRRTLSTTMGKGVHAHFLGSLNALEKYKPVTMWKGSTPMIKSVTAIWARNGVWETVGLEVKAKHIKGMGAKNAARDWMMDTRSDFGPNGWEMLLPGTDIKCEVVDGDHFTIMRGSGVRRLGALLRDANKDRS</sequence>
<dbReference type="Pfam" id="PF14765">
    <property type="entry name" value="PS-DH"/>
    <property type="match status" value="1"/>
</dbReference>
<proteinExistence type="predicted"/>
<evidence type="ECO:0000259" key="8">
    <source>
        <dbReference type="PROSITE" id="PS52019"/>
    </source>
</evidence>
<protein>
    <submittedName>
        <fullName evidence="9">Polyketide synthase</fullName>
    </submittedName>
</protein>
<evidence type="ECO:0000256" key="4">
    <source>
        <dbReference type="ARBA" id="ARBA00023268"/>
    </source>
</evidence>
<dbReference type="InterPro" id="IPR050091">
    <property type="entry name" value="PKS_NRPS_Biosynth_Enz"/>
</dbReference>
<dbReference type="Pfam" id="PF21089">
    <property type="entry name" value="PKS_DH_N"/>
    <property type="match status" value="1"/>
</dbReference>
<dbReference type="InterPro" id="IPR016039">
    <property type="entry name" value="Thiolase-like"/>
</dbReference>
<feature type="domain" description="Carrier" evidence="6">
    <location>
        <begin position="1627"/>
        <end position="1701"/>
    </location>
</feature>
<feature type="active site" description="Proton donor; for dehydratase activity" evidence="5">
    <location>
        <position position="1497"/>
    </location>
</feature>
<dbReference type="InterPro" id="IPR001227">
    <property type="entry name" value="Ac_transferase_dom_sf"/>
</dbReference>
<dbReference type="PANTHER" id="PTHR43775:SF37">
    <property type="entry name" value="SI:DKEY-61P9.11"/>
    <property type="match status" value="1"/>
</dbReference>
<dbReference type="NCBIfam" id="TIGR04532">
    <property type="entry name" value="PT_fungal_PKS"/>
    <property type="match status" value="1"/>
</dbReference>
<dbReference type="InterPro" id="IPR018201">
    <property type="entry name" value="Ketoacyl_synth_AS"/>
</dbReference>
<dbReference type="SUPFAM" id="SSF52151">
    <property type="entry name" value="FabD/lysophospholipase-like"/>
    <property type="match status" value="1"/>
</dbReference>
<evidence type="ECO:0000256" key="2">
    <source>
        <dbReference type="ARBA" id="ARBA00022553"/>
    </source>
</evidence>
<keyword evidence="1" id="KW-0596">Phosphopantetheine</keyword>
<accession>A0AAN7AVE0</accession>
<dbReference type="InterPro" id="IPR030918">
    <property type="entry name" value="PT_fungal_PKS"/>
</dbReference>
<dbReference type="InterPro" id="IPR001031">
    <property type="entry name" value="Thioesterase"/>
</dbReference>
<reference evidence="9" key="1">
    <citation type="journal article" date="2023" name="Mol. Phylogenet. Evol.">
        <title>Genome-scale phylogeny and comparative genomics of the fungal order Sordariales.</title>
        <authorList>
            <person name="Hensen N."/>
            <person name="Bonometti L."/>
            <person name="Westerberg I."/>
            <person name="Brannstrom I.O."/>
            <person name="Guillou S."/>
            <person name="Cros-Aarteil S."/>
            <person name="Calhoun S."/>
            <person name="Haridas S."/>
            <person name="Kuo A."/>
            <person name="Mondo S."/>
            <person name="Pangilinan J."/>
            <person name="Riley R."/>
            <person name="LaButti K."/>
            <person name="Andreopoulos B."/>
            <person name="Lipzen A."/>
            <person name="Chen C."/>
            <person name="Yan M."/>
            <person name="Daum C."/>
            <person name="Ng V."/>
            <person name="Clum A."/>
            <person name="Steindorff A."/>
            <person name="Ohm R.A."/>
            <person name="Martin F."/>
            <person name="Silar P."/>
            <person name="Natvig D.O."/>
            <person name="Lalanne C."/>
            <person name="Gautier V."/>
            <person name="Ament-Velasquez S.L."/>
            <person name="Kruys A."/>
            <person name="Hutchinson M.I."/>
            <person name="Powell A.J."/>
            <person name="Barry K."/>
            <person name="Miller A.N."/>
            <person name="Grigoriev I.V."/>
            <person name="Debuchy R."/>
            <person name="Gladieux P."/>
            <person name="Hiltunen Thoren M."/>
            <person name="Johannesson H."/>
        </authorList>
    </citation>
    <scope>NUCLEOTIDE SEQUENCE</scope>
    <source>
        <strain evidence="9">CBS 315.58</strain>
    </source>
</reference>
<feature type="domain" description="Ketosynthase family 3 (KS3)" evidence="7">
    <location>
        <begin position="362"/>
        <end position="792"/>
    </location>
</feature>
<evidence type="ECO:0000259" key="6">
    <source>
        <dbReference type="PROSITE" id="PS50075"/>
    </source>
</evidence>
<dbReference type="InterPro" id="IPR014043">
    <property type="entry name" value="Acyl_transferase_dom"/>
</dbReference>
<dbReference type="InterPro" id="IPR020806">
    <property type="entry name" value="PKS_PP-bd"/>
</dbReference>
<organism evidence="9 10">
    <name type="scientific">Triangularia verruculosa</name>
    <dbReference type="NCBI Taxonomy" id="2587418"/>
    <lineage>
        <taxon>Eukaryota</taxon>
        <taxon>Fungi</taxon>
        <taxon>Dikarya</taxon>
        <taxon>Ascomycota</taxon>
        <taxon>Pezizomycotina</taxon>
        <taxon>Sordariomycetes</taxon>
        <taxon>Sordariomycetidae</taxon>
        <taxon>Sordariales</taxon>
        <taxon>Podosporaceae</taxon>
        <taxon>Triangularia</taxon>
    </lineage>
</organism>
<evidence type="ECO:0000313" key="9">
    <source>
        <dbReference type="EMBL" id="KAK4198880.1"/>
    </source>
</evidence>
<dbReference type="CDD" id="cd00833">
    <property type="entry name" value="PKS"/>
    <property type="match status" value="1"/>
</dbReference>
<dbReference type="Gene3D" id="3.40.47.10">
    <property type="match status" value="1"/>
</dbReference>
<dbReference type="GO" id="GO:0044550">
    <property type="term" value="P:secondary metabolite biosynthetic process"/>
    <property type="evidence" value="ECO:0007669"/>
    <property type="project" value="TreeGrafter"/>
</dbReference>
<dbReference type="SUPFAM" id="SSF47336">
    <property type="entry name" value="ACP-like"/>
    <property type="match status" value="2"/>
</dbReference>
<dbReference type="InterPro" id="IPR020841">
    <property type="entry name" value="PKS_Beta-ketoAc_synthase_dom"/>
</dbReference>
<reference evidence="9" key="2">
    <citation type="submission" date="2023-05" db="EMBL/GenBank/DDBJ databases">
        <authorList>
            <consortium name="Lawrence Berkeley National Laboratory"/>
            <person name="Steindorff A."/>
            <person name="Hensen N."/>
            <person name="Bonometti L."/>
            <person name="Westerberg I."/>
            <person name="Brannstrom I.O."/>
            <person name="Guillou S."/>
            <person name="Cros-Aarteil S."/>
            <person name="Calhoun S."/>
            <person name="Haridas S."/>
            <person name="Kuo A."/>
            <person name="Mondo S."/>
            <person name="Pangilinan J."/>
            <person name="Riley R."/>
            <person name="Labutti K."/>
            <person name="Andreopoulos B."/>
            <person name="Lipzen A."/>
            <person name="Chen C."/>
            <person name="Yanf M."/>
            <person name="Daum C."/>
            <person name="Ng V."/>
            <person name="Clum A."/>
            <person name="Ohm R."/>
            <person name="Martin F."/>
            <person name="Silar P."/>
            <person name="Natvig D."/>
            <person name="Lalanne C."/>
            <person name="Gautier V."/>
            <person name="Ament-Velasquez S.L."/>
            <person name="Kruys A."/>
            <person name="Hutchinson M.I."/>
            <person name="Powell A.J."/>
            <person name="Barry K."/>
            <person name="Miller A.N."/>
            <person name="Grigoriev I.V."/>
            <person name="Debuchy R."/>
            <person name="Gladieux P."/>
            <person name="Thoren M.H."/>
            <person name="Johannesson H."/>
        </authorList>
    </citation>
    <scope>NUCLEOTIDE SEQUENCE</scope>
    <source>
        <strain evidence="9">CBS 315.58</strain>
    </source>
</reference>
<dbReference type="Gene3D" id="3.10.129.110">
    <property type="entry name" value="Polyketide synthase dehydratase"/>
    <property type="match status" value="1"/>
</dbReference>
<dbReference type="InterPro" id="IPR016036">
    <property type="entry name" value="Malonyl_transacylase_ACP-bd"/>
</dbReference>
<dbReference type="InterPro" id="IPR049900">
    <property type="entry name" value="PKS_mFAS_DH"/>
</dbReference>
<dbReference type="Pfam" id="PF00550">
    <property type="entry name" value="PP-binding"/>
    <property type="match status" value="2"/>
</dbReference>
<dbReference type="InterPro" id="IPR042104">
    <property type="entry name" value="PKS_dehydratase_sf"/>
</dbReference>
<dbReference type="InterPro" id="IPR032088">
    <property type="entry name" value="SAT"/>
</dbReference>
<dbReference type="Proteomes" id="UP001303160">
    <property type="component" value="Unassembled WGS sequence"/>
</dbReference>
<evidence type="ECO:0000256" key="1">
    <source>
        <dbReference type="ARBA" id="ARBA00022450"/>
    </source>
</evidence>
<feature type="domain" description="Carrier" evidence="6">
    <location>
        <begin position="1740"/>
        <end position="1817"/>
    </location>
</feature>
<dbReference type="SMART" id="SM00823">
    <property type="entry name" value="PKS_PP"/>
    <property type="match status" value="2"/>
</dbReference>
<dbReference type="GO" id="GO:0004315">
    <property type="term" value="F:3-oxoacyl-[acyl-carrier-protein] synthase activity"/>
    <property type="evidence" value="ECO:0007669"/>
    <property type="project" value="InterPro"/>
</dbReference>
<comment type="caution">
    <text evidence="9">The sequence shown here is derived from an EMBL/GenBank/DDBJ whole genome shotgun (WGS) entry which is preliminary data.</text>
</comment>
<name>A0AAN7AVE0_9PEZI</name>
<dbReference type="FunFam" id="3.10.129.110:FF:000001">
    <property type="entry name" value="Sterigmatocystin biosynthesis polyketide synthase"/>
    <property type="match status" value="1"/>
</dbReference>
<dbReference type="Pfam" id="PF00698">
    <property type="entry name" value="Acyl_transf_1"/>
    <property type="match status" value="1"/>
</dbReference>
<dbReference type="InterPro" id="IPR036736">
    <property type="entry name" value="ACP-like_sf"/>
</dbReference>
<dbReference type="Gene3D" id="3.40.50.1820">
    <property type="entry name" value="alpha/beta hydrolase"/>
    <property type="match status" value="1"/>
</dbReference>
<dbReference type="PROSITE" id="PS50075">
    <property type="entry name" value="CARRIER"/>
    <property type="match status" value="2"/>
</dbReference>
<dbReference type="SUPFAM" id="SSF53474">
    <property type="entry name" value="alpha/beta-Hydrolases"/>
    <property type="match status" value="1"/>
</dbReference>
<dbReference type="InterPro" id="IPR029058">
    <property type="entry name" value="AB_hydrolase_fold"/>
</dbReference>
<dbReference type="Gene3D" id="3.40.366.10">
    <property type="entry name" value="Malonyl-Coenzyme A Acyl Carrier Protein, domain 2"/>
    <property type="match status" value="2"/>
</dbReference>
<dbReference type="PANTHER" id="PTHR43775">
    <property type="entry name" value="FATTY ACID SYNTHASE"/>
    <property type="match status" value="1"/>
</dbReference>
<dbReference type="PROSITE" id="PS52004">
    <property type="entry name" value="KS3_2"/>
    <property type="match status" value="1"/>
</dbReference>
<evidence type="ECO:0000259" key="7">
    <source>
        <dbReference type="PROSITE" id="PS52004"/>
    </source>
</evidence>
<dbReference type="GO" id="GO:0031177">
    <property type="term" value="F:phosphopantetheine binding"/>
    <property type="evidence" value="ECO:0007669"/>
    <property type="project" value="InterPro"/>
</dbReference>
<dbReference type="GO" id="GO:0004312">
    <property type="term" value="F:fatty acid synthase activity"/>
    <property type="evidence" value="ECO:0007669"/>
    <property type="project" value="TreeGrafter"/>
</dbReference>
<dbReference type="Pfam" id="PF22621">
    <property type="entry name" value="CurL-like_PKS_C"/>
    <property type="match status" value="1"/>
</dbReference>
<keyword evidence="4" id="KW-0511">Multifunctional enzyme</keyword>
<evidence type="ECO:0000256" key="3">
    <source>
        <dbReference type="ARBA" id="ARBA00022679"/>
    </source>
</evidence>
<dbReference type="SMART" id="SM00827">
    <property type="entry name" value="PKS_AT"/>
    <property type="match status" value="1"/>
</dbReference>
<dbReference type="InterPro" id="IPR009081">
    <property type="entry name" value="PP-bd_ACP"/>
</dbReference>
<dbReference type="Pfam" id="PF02801">
    <property type="entry name" value="Ketoacyl-synt_C"/>
    <property type="match status" value="1"/>
</dbReference>
<keyword evidence="10" id="KW-1185">Reference proteome</keyword>
<feature type="region of interest" description="C-terminal hotdog fold" evidence="5">
    <location>
        <begin position="1437"/>
        <end position="1584"/>
    </location>
</feature>
<dbReference type="SUPFAM" id="SSF53901">
    <property type="entry name" value="Thiolase-like"/>
    <property type="match status" value="1"/>
</dbReference>
<dbReference type="InterPro" id="IPR014031">
    <property type="entry name" value="Ketoacyl_synth_C"/>
</dbReference>
<dbReference type="SMART" id="SM00825">
    <property type="entry name" value="PKS_KS"/>
    <property type="match status" value="1"/>
</dbReference>
<evidence type="ECO:0000256" key="5">
    <source>
        <dbReference type="PROSITE-ProRule" id="PRU01363"/>
    </source>
</evidence>
<dbReference type="InterPro" id="IPR049552">
    <property type="entry name" value="PKS_DH_N"/>
</dbReference>
<evidence type="ECO:0000313" key="10">
    <source>
        <dbReference type="Proteomes" id="UP001303160"/>
    </source>
</evidence>
<dbReference type="Pfam" id="PF00109">
    <property type="entry name" value="ketoacyl-synt"/>
    <property type="match status" value="1"/>
</dbReference>
<dbReference type="EMBL" id="MU863939">
    <property type="protein sequence ID" value="KAK4198880.1"/>
    <property type="molecule type" value="Genomic_DNA"/>
</dbReference>
<dbReference type="Gene3D" id="3.30.70.3290">
    <property type="match status" value="1"/>
</dbReference>
<dbReference type="Pfam" id="PF00975">
    <property type="entry name" value="Thioesterase"/>
    <property type="match status" value="1"/>
</dbReference>
<dbReference type="Pfam" id="PF16073">
    <property type="entry name" value="SAT"/>
    <property type="match status" value="1"/>
</dbReference>
<dbReference type="InterPro" id="IPR049551">
    <property type="entry name" value="PKS_DH_C"/>
</dbReference>
<keyword evidence="2" id="KW-0597">Phosphoprotein</keyword>
<dbReference type="Gene3D" id="1.10.1200.10">
    <property type="entry name" value="ACP-like"/>
    <property type="match status" value="2"/>
</dbReference>